<evidence type="ECO:0000256" key="2">
    <source>
        <dbReference type="ARBA" id="ARBA00005959"/>
    </source>
</evidence>
<dbReference type="RefSeq" id="WP_111566486.1">
    <property type="nucleotide sequence ID" value="NZ_QLMI01000003.1"/>
</dbReference>
<feature type="binding site" evidence="9">
    <location>
        <position position="270"/>
    </location>
    <ligand>
        <name>substrate</name>
    </ligand>
</feature>
<comment type="pathway">
    <text evidence="1 9">Nucleotide-sugar biosynthesis; GDP-L-fucose biosynthesis via de novo pathway; GDP-L-fucose from GDP-alpha-D-mannose: step 2/2.</text>
</comment>
<feature type="binding site" evidence="9">
    <location>
        <begin position="11"/>
        <end position="17"/>
    </location>
    <ligand>
        <name>NADP(+)</name>
        <dbReference type="ChEBI" id="CHEBI:58349"/>
    </ligand>
</feature>
<dbReference type="EC" id="1.1.1.271" evidence="3 9"/>
<dbReference type="EMBL" id="QLMI01000003">
    <property type="protein sequence ID" value="RAK23648.1"/>
    <property type="molecule type" value="Genomic_DNA"/>
</dbReference>
<reference evidence="11 12" key="1">
    <citation type="submission" date="2018-06" db="EMBL/GenBank/DDBJ databases">
        <title>Genomic Encyclopedia of Type Strains, Phase III (KMG-III): the genomes of soil and plant-associated and newly described type strains.</title>
        <authorList>
            <person name="Whitman W."/>
        </authorList>
    </citation>
    <scope>NUCLEOTIDE SEQUENCE [LARGE SCALE GENOMIC DNA]</scope>
    <source>
        <strain evidence="11 12">CGMCC 1.12398</strain>
    </source>
</reference>
<dbReference type="Gene3D" id="3.40.50.720">
    <property type="entry name" value="NAD(P)-binding Rossmann-like Domain"/>
    <property type="match status" value="1"/>
</dbReference>
<dbReference type="FunFam" id="3.40.50.720:FF:000101">
    <property type="entry name" value="GDP-L-fucose synthase"/>
    <property type="match status" value="1"/>
</dbReference>
<comment type="catalytic activity">
    <reaction evidence="8 9">
        <text>GDP-beta-L-fucose + NADP(+) = GDP-4-dehydro-alpha-D-rhamnose + NADPH + H(+)</text>
        <dbReference type="Rhea" id="RHEA:18885"/>
        <dbReference type="ChEBI" id="CHEBI:15378"/>
        <dbReference type="ChEBI" id="CHEBI:57273"/>
        <dbReference type="ChEBI" id="CHEBI:57783"/>
        <dbReference type="ChEBI" id="CHEBI:57964"/>
        <dbReference type="ChEBI" id="CHEBI:58349"/>
        <dbReference type="EC" id="1.1.1.271"/>
    </reaction>
</comment>
<comment type="function">
    <text evidence="9">Catalyzes the two-step NADP-dependent conversion of GDP-4-dehydro-6-deoxy-D-mannose to GDP-fucose, involving an epimerase and a reductase reaction.</text>
</comment>
<sequence length="313" mass="35024">MLKDAKIFVAGSNGMVGSAIVRALRSKGFVNIVVKSSKELDLKNQQAVHDFFSQEQPDYVFLAAAKVGGIHANNTYPATFIYDNIMIQSNVIQAAYDFNVKKLLFLGSSCIYPKFAPQPIKEEYLLTGSLEPTNEAYAIAKIAGLKMCQFYKQQYGCNFISAMPTNLFGVNDNFNLENSHVLPALLRKFIEAKQNNKQEVTIWGSGTPKREFLFVDDLAEACLFLMENYNGNETVNIGTGEDVSIKELAETIMKIVGFEGNLIFDASKPDGAPRKLLDVSKINNLGWKHKTNLEEGIQKTLNWIQKNNFEMFT</sequence>
<feature type="site" description="Important for catalytic activity" evidence="9">
    <location>
        <position position="108"/>
    </location>
</feature>
<evidence type="ECO:0000256" key="1">
    <source>
        <dbReference type="ARBA" id="ARBA00004883"/>
    </source>
</evidence>
<dbReference type="InterPro" id="IPR001509">
    <property type="entry name" value="Epimerase_deHydtase"/>
</dbReference>
<keyword evidence="12" id="KW-1185">Reference proteome</keyword>
<comment type="similarity">
    <text evidence="2 9">Belongs to the NAD(P)-dependent epimerase/dehydratase family. Fucose synthase subfamily.</text>
</comment>
<proteinExistence type="inferred from homology"/>
<keyword evidence="7 9" id="KW-0511">Multifunctional enzyme</keyword>
<dbReference type="InterPro" id="IPR036291">
    <property type="entry name" value="NAD(P)-bd_dom_sf"/>
</dbReference>
<dbReference type="GO" id="GO:0016853">
    <property type="term" value="F:isomerase activity"/>
    <property type="evidence" value="ECO:0007669"/>
    <property type="project" value="UniProtKB-KW"/>
</dbReference>
<dbReference type="GO" id="GO:0042351">
    <property type="term" value="P:'de novo' GDP-L-fucose biosynthetic process"/>
    <property type="evidence" value="ECO:0007669"/>
    <property type="project" value="UniProtKB-UniRule"/>
</dbReference>
<dbReference type="InterPro" id="IPR028614">
    <property type="entry name" value="GDP_fucose/colitose_synth"/>
</dbReference>
<dbReference type="SUPFAM" id="SSF51735">
    <property type="entry name" value="NAD(P)-binding Rossmann-fold domains"/>
    <property type="match status" value="1"/>
</dbReference>
<protein>
    <recommendedName>
        <fullName evidence="3 9">GDP-L-fucose synthase</fullName>
        <ecNumber evidence="3 9">1.1.1.271</ecNumber>
    </recommendedName>
    <alternativeName>
        <fullName evidence="9">GDP-4-keto-6-deoxy-D-mannose-3,5-epimerase-4-reductase</fullName>
    </alternativeName>
</protein>
<dbReference type="PANTHER" id="PTHR43238:SF1">
    <property type="entry name" value="GDP-L-FUCOSE SYNTHASE"/>
    <property type="match status" value="1"/>
</dbReference>
<feature type="site" description="Important for catalytic activity" evidence="9">
    <location>
        <position position="110"/>
    </location>
</feature>
<evidence type="ECO:0000256" key="4">
    <source>
        <dbReference type="ARBA" id="ARBA00022857"/>
    </source>
</evidence>
<feature type="binding site" evidence="9">
    <location>
        <position position="180"/>
    </location>
    <ligand>
        <name>NADP(+)</name>
        <dbReference type="ChEBI" id="CHEBI:58349"/>
    </ligand>
</feature>
<dbReference type="OrthoDB" id="9811425at2"/>
<dbReference type="Proteomes" id="UP000249620">
    <property type="component" value="Unassembled WGS sequence"/>
</dbReference>
<evidence type="ECO:0000256" key="6">
    <source>
        <dbReference type="ARBA" id="ARBA00023235"/>
    </source>
</evidence>
<evidence type="ECO:0000256" key="7">
    <source>
        <dbReference type="ARBA" id="ARBA00023268"/>
    </source>
</evidence>
<evidence type="ECO:0000313" key="12">
    <source>
        <dbReference type="Proteomes" id="UP000249620"/>
    </source>
</evidence>
<evidence type="ECO:0000256" key="5">
    <source>
        <dbReference type="ARBA" id="ARBA00023002"/>
    </source>
</evidence>
<feature type="binding site" evidence="9">
    <location>
        <position position="188"/>
    </location>
    <ligand>
        <name>substrate</name>
    </ligand>
</feature>
<feature type="binding site" evidence="9">
    <location>
        <position position="141"/>
    </location>
    <ligand>
        <name>NADP(+)</name>
        <dbReference type="ChEBI" id="CHEBI:58349"/>
    </ligand>
</feature>
<feature type="domain" description="NAD-dependent epimerase/dehydratase" evidence="10">
    <location>
        <begin position="7"/>
        <end position="238"/>
    </location>
</feature>
<dbReference type="UniPathway" id="UPA00128">
    <property type="reaction ID" value="UER00191"/>
</dbReference>
<dbReference type="PANTHER" id="PTHR43238">
    <property type="entry name" value="GDP-L-FUCOSE SYNTHASE"/>
    <property type="match status" value="1"/>
</dbReference>
<accession>A0A327YRH5</accession>
<name>A0A327YRH5_9FLAO</name>
<dbReference type="AlphaFoldDB" id="A0A327YRH5"/>
<dbReference type="Pfam" id="PF01370">
    <property type="entry name" value="Epimerase"/>
    <property type="match status" value="1"/>
</dbReference>
<evidence type="ECO:0000259" key="10">
    <source>
        <dbReference type="Pfam" id="PF01370"/>
    </source>
</evidence>
<dbReference type="GO" id="GO:0070401">
    <property type="term" value="F:NADP+ binding"/>
    <property type="evidence" value="ECO:0007669"/>
    <property type="project" value="UniProtKB-UniRule"/>
</dbReference>
<dbReference type="GO" id="GO:0050577">
    <property type="term" value="F:GDP-L-fucose synthase activity"/>
    <property type="evidence" value="ECO:0007669"/>
    <property type="project" value="UniProtKB-UniRule"/>
</dbReference>
<feature type="binding site" evidence="9">
    <location>
        <position position="210"/>
    </location>
    <ligand>
        <name>substrate</name>
    </ligand>
</feature>
<evidence type="ECO:0000256" key="9">
    <source>
        <dbReference type="HAMAP-Rule" id="MF_00956"/>
    </source>
</evidence>
<keyword evidence="5 9" id="KW-0560">Oxidoreductase</keyword>
<dbReference type="CDD" id="cd05239">
    <property type="entry name" value="GDP_FS_SDR_e"/>
    <property type="match status" value="1"/>
</dbReference>
<feature type="binding site" evidence="9">
    <location>
        <position position="203"/>
    </location>
    <ligand>
        <name>substrate</name>
    </ligand>
</feature>
<feature type="binding site" evidence="9">
    <location>
        <begin position="164"/>
        <end position="167"/>
    </location>
    <ligand>
        <name>NADP(+)</name>
        <dbReference type="ChEBI" id="CHEBI:58349"/>
    </ligand>
</feature>
<dbReference type="HAMAP" id="MF_00956">
    <property type="entry name" value="GDP_fucose_synth"/>
    <property type="match status" value="1"/>
</dbReference>
<feature type="active site" description="Proton donor/acceptor" evidence="9">
    <location>
        <position position="137"/>
    </location>
</feature>
<evidence type="ECO:0000256" key="8">
    <source>
        <dbReference type="ARBA" id="ARBA00051935"/>
    </source>
</evidence>
<keyword evidence="6 9" id="KW-0413">Isomerase</keyword>
<evidence type="ECO:0000313" key="11">
    <source>
        <dbReference type="EMBL" id="RAK23648.1"/>
    </source>
</evidence>
<gene>
    <name evidence="9" type="primary">fcl</name>
    <name evidence="11" type="ORF">B0I03_103113</name>
</gene>
<dbReference type="Gene3D" id="3.90.25.10">
    <property type="entry name" value="UDP-galactose 4-epimerase, domain 1"/>
    <property type="match status" value="1"/>
</dbReference>
<organism evidence="11 12">
    <name type="scientific">Flavobacterium aquaticum</name>
    <dbReference type="NCBI Taxonomy" id="1236486"/>
    <lineage>
        <taxon>Bacteria</taxon>
        <taxon>Pseudomonadati</taxon>
        <taxon>Bacteroidota</taxon>
        <taxon>Flavobacteriia</taxon>
        <taxon>Flavobacteriales</taxon>
        <taxon>Flavobacteriaceae</taxon>
        <taxon>Flavobacterium</taxon>
    </lineage>
</organism>
<comment type="caution">
    <text evidence="11">The sequence shown here is derived from an EMBL/GenBank/DDBJ whole genome shotgun (WGS) entry which is preliminary data.</text>
</comment>
<feature type="binding site" evidence="9">
    <location>
        <begin position="106"/>
        <end position="109"/>
    </location>
    <ligand>
        <name>NADP(+)</name>
        <dbReference type="ChEBI" id="CHEBI:58349"/>
    </ligand>
</feature>
<keyword evidence="4 9" id="KW-0521">NADP</keyword>
<evidence type="ECO:0000256" key="3">
    <source>
        <dbReference type="ARBA" id="ARBA00012371"/>
    </source>
</evidence>